<feature type="transmembrane region" description="Helical" evidence="6">
    <location>
        <begin position="130"/>
        <end position="150"/>
    </location>
</feature>
<organism evidence="8 9">
    <name type="scientific">Novosphingobium aquae</name>
    <dbReference type="NCBI Taxonomy" id="3133435"/>
    <lineage>
        <taxon>Bacteria</taxon>
        <taxon>Pseudomonadati</taxon>
        <taxon>Pseudomonadota</taxon>
        <taxon>Alphaproteobacteria</taxon>
        <taxon>Sphingomonadales</taxon>
        <taxon>Sphingomonadaceae</taxon>
        <taxon>Novosphingobium</taxon>
    </lineage>
</organism>
<evidence type="ECO:0000256" key="2">
    <source>
        <dbReference type="ARBA" id="ARBA00009853"/>
    </source>
</evidence>
<feature type="domain" description="EamA" evidence="7">
    <location>
        <begin position="156"/>
        <end position="285"/>
    </location>
</feature>
<dbReference type="Pfam" id="PF00892">
    <property type="entry name" value="EamA"/>
    <property type="match status" value="2"/>
</dbReference>
<dbReference type="EMBL" id="JBBHJY010000001">
    <property type="protein sequence ID" value="MEJ6008558.1"/>
    <property type="molecule type" value="Genomic_DNA"/>
</dbReference>
<keyword evidence="5 6" id="KW-0472">Membrane</keyword>
<feature type="transmembrane region" description="Helical" evidence="6">
    <location>
        <begin position="269"/>
        <end position="287"/>
    </location>
</feature>
<feature type="transmembrane region" description="Helical" evidence="6">
    <location>
        <begin position="12"/>
        <end position="35"/>
    </location>
</feature>
<comment type="similarity">
    <text evidence="2">Belongs to the drug/metabolite transporter (DMT) superfamily. 10 TMS drug/metabolite exporter (DME) (TC 2.A.7.3) family.</text>
</comment>
<evidence type="ECO:0000313" key="8">
    <source>
        <dbReference type="EMBL" id="MEJ6008558.1"/>
    </source>
</evidence>
<feature type="domain" description="EamA" evidence="7">
    <location>
        <begin position="16"/>
        <end position="145"/>
    </location>
</feature>
<dbReference type="RefSeq" id="WP_339964129.1">
    <property type="nucleotide sequence ID" value="NZ_JBBHJY010000001.1"/>
</dbReference>
<evidence type="ECO:0000256" key="1">
    <source>
        <dbReference type="ARBA" id="ARBA00004141"/>
    </source>
</evidence>
<feature type="transmembrane region" description="Helical" evidence="6">
    <location>
        <begin position="212"/>
        <end position="232"/>
    </location>
</feature>
<name>A0ABU8S4Y6_9SPHN</name>
<evidence type="ECO:0000313" key="9">
    <source>
        <dbReference type="Proteomes" id="UP001379235"/>
    </source>
</evidence>
<comment type="caution">
    <text evidence="8">The sequence shown here is derived from an EMBL/GenBank/DDBJ whole genome shotgun (WGS) entry which is preliminary data.</text>
</comment>
<feature type="transmembrane region" description="Helical" evidence="6">
    <location>
        <begin position="156"/>
        <end position="175"/>
    </location>
</feature>
<proteinExistence type="inferred from homology"/>
<keyword evidence="4 6" id="KW-1133">Transmembrane helix</keyword>
<comment type="subcellular location">
    <subcellularLocation>
        <location evidence="1">Membrane</location>
        <topology evidence="1">Multi-pass membrane protein</topology>
    </subcellularLocation>
</comment>
<dbReference type="InterPro" id="IPR000620">
    <property type="entry name" value="EamA_dom"/>
</dbReference>
<keyword evidence="3 6" id="KW-0812">Transmembrane</keyword>
<sequence>MAIVMERPQRPLYALALRVAAVAAFGTMFMIIKYAGESGVSVPEIMFWRQAACLPVIVLWMALTRQLHEFGTKRIGNHAARAMVGMTSMAMTFTATVLLPLAESTVLSFACPLFAVVLAAFFFKDKVGPWRWSAVLLGFAGVVIVAQPGGEPVSSLGVALMLTGALMVAVINYLIRDLSKTESSVTIVFWFSLFGTLLMAPLMPFYMTGHTLFGWLTVIALGVTGAIGQLLMTASLRHGSVASVIVVDYTQLIWATGYGWLVWDKLPTQALWLGAPLIIAAGAIIAFREQVLARKRRQEVSIQQVND</sequence>
<feature type="transmembrane region" description="Helical" evidence="6">
    <location>
        <begin position="47"/>
        <end position="67"/>
    </location>
</feature>
<dbReference type="InterPro" id="IPR037185">
    <property type="entry name" value="EmrE-like"/>
</dbReference>
<protein>
    <submittedName>
        <fullName evidence="8">DMT family transporter</fullName>
    </submittedName>
</protein>
<dbReference type="SUPFAM" id="SSF103481">
    <property type="entry name" value="Multidrug resistance efflux transporter EmrE"/>
    <property type="match status" value="2"/>
</dbReference>
<evidence type="ECO:0000256" key="4">
    <source>
        <dbReference type="ARBA" id="ARBA00022989"/>
    </source>
</evidence>
<accession>A0ABU8S4Y6</accession>
<dbReference type="PANTHER" id="PTHR22911:SF6">
    <property type="entry name" value="SOLUTE CARRIER FAMILY 35 MEMBER G1"/>
    <property type="match status" value="1"/>
</dbReference>
<evidence type="ECO:0000256" key="5">
    <source>
        <dbReference type="ARBA" id="ARBA00023136"/>
    </source>
</evidence>
<evidence type="ECO:0000256" key="3">
    <source>
        <dbReference type="ARBA" id="ARBA00022692"/>
    </source>
</evidence>
<feature type="transmembrane region" description="Helical" evidence="6">
    <location>
        <begin position="187"/>
        <end position="206"/>
    </location>
</feature>
<evidence type="ECO:0000259" key="7">
    <source>
        <dbReference type="Pfam" id="PF00892"/>
    </source>
</evidence>
<dbReference type="PANTHER" id="PTHR22911">
    <property type="entry name" value="ACYL-MALONYL CONDENSING ENZYME-RELATED"/>
    <property type="match status" value="1"/>
</dbReference>
<dbReference type="Proteomes" id="UP001379235">
    <property type="component" value="Unassembled WGS sequence"/>
</dbReference>
<keyword evidence="9" id="KW-1185">Reference proteome</keyword>
<feature type="transmembrane region" description="Helical" evidence="6">
    <location>
        <begin position="79"/>
        <end position="99"/>
    </location>
</feature>
<gene>
    <name evidence="8" type="ORF">WG900_01345</name>
</gene>
<evidence type="ECO:0000256" key="6">
    <source>
        <dbReference type="SAM" id="Phobius"/>
    </source>
</evidence>
<feature type="transmembrane region" description="Helical" evidence="6">
    <location>
        <begin position="105"/>
        <end position="123"/>
    </location>
</feature>
<reference evidence="8 9" key="1">
    <citation type="submission" date="2024-03" db="EMBL/GenBank/DDBJ databases">
        <authorList>
            <person name="Jo J.-H."/>
        </authorList>
    </citation>
    <scope>NUCLEOTIDE SEQUENCE [LARGE SCALE GENOMIC DNA]</scope>
    <source>
        <strain evidence="8 9">AS3R-12</strain>
    </source>
</reference>
<feature type="transmembrane region" description="Helical" evidence="6">
    <location>
        <begin position="244"/>
        <end position="263"/>
    </location>
</feature>